<dbReference type="Proteomes" id="UP000285961">
    <property type="component" value="Unassembled WGS sequence"/>
</dbReference>
<dbReference type="InterPro" id="IPR046534">
    <property type="entry name" value="DUF6599"/>
</dbReference>
<dbReference type="EMBL" id="QZKI01000013">
    <property type="protein sequence ID" value="RJP74641.1"/>
    <property type="molecule type" value="Genomic_DNA"/>
</dbReference>
<dbReference type="AlphaFoldDB" id="A0A419F8D4"/>
<evidence type="ECO:0000313" key="2">
    <source>
        <dbReference type="EMBL" id="RJP74641.1"/>
    </source>
</evidence>
<feature type="region of interest" description="Disordered" evidence="1">
    <location>
        <begin position="40"/>
        <end position="62"/>
    </location>
</feature>
<evidence type="ECO:0000256" key="1">
    <source>
        <dbReference type="SAM" id="MobiDB-lite"/>
    </source>
</evidence>
<name>A0A419F8D4_9BACT</name>
<proteinExistence type="predicted"/>
<evidence type="ECO:0000313" key="3">
    <source>
        <dbReference type="Proteomes" id="UP000285961"/>
    </source>
</evidence>
<organism evidence="2 3">
    <name type="scientific">Candidatus Abyssobacteria bacterium SURF_17</name>
    <dbReference type="NCBI Taxonomy" id="2093361"/>
    <lineage>
        <taxon>Bacteria</taxon>
        <taxon>Pseudomonadati</taxon>
        <taxon>Candidatus Hydrogenedentota</taxon>
        <taxon>Candidatus Abyssobacteria</taxon>
    </lineage>
</organism>
<accession>A0A419F8D4</accession>
<comment type="caution">
    <text evidence="2">The sequence shown here is derived from an EMBL/GenBank/DDBJ whole genome shotgun (WGS) entry which is preliminary data.</text>
</comment>
<gene>
    <name evidence="2" type="ORF">C4532_02175</name>
</gene>
<reference evidence="2 3" key="1">
    <citation type="journal article" date="2017" name="ISME J.">
        <title>Energy and carbon metabolisms in a deep terrestrial subsurface fluid microbial community.</title>
        <authorList>
            <person name="Momper L."/>
            <person name="Jungbluth S.P."/>
            <person name="Lee M.D."/>
            <person name="Amend J.P."/>
        </authorList>
    </citation>
    <scope>NUCLEOTIDE SEQUENCE [LARGE SCALE GENOMIC DNA]</scope>
    <source>
        <strain evidence="2">SURF_17</strain>
    </source>
</reference>
<dbReference type="Pfam" id="PF20244">
    <property type="entry name" value="DUF6599"/>
    <property type="match status" value="1"/>
</dbReference>
<protein>
    <submittedName>
        <fullName evidence="2">Uncharacterized protein</fullName>
    </submittedName>
</protein>
<sequence>MRPYAFRGNAFMSEHLVEYVLRISLLLVFLTVAASCRPRKEQSDQRPQVAHLLPSSSQGWTERSASHTYSGLALSDYINGGAEAYLAYGFRELAVREFQNTSGSRLTVEIYEMDRPENAYGIYSTDSAGEHWPVGADASYGNGLLRFWKGPYFVRILCWPPAASAESVVRQTGEKVANAISAESKKPDILKLLPETDILPDSVCYFHRQTSLNSIRFLSEDNLLRLADDVEALTWEQRIREKDGDTNTLRQMVIRYPLETTAAAAYEDFRKQFLKVENSAGPNPERNVPVVIQMPDQSFAGVALSSPWLMIILDAPSYESASHALLQTESRLTGLPTPGKDNGP</sequence>